<dbReference type="RefSeq" id="WP_049684584.1">
    <property type="nucleotide sequence ID" value="NZ_CP009170.1"/>
</dbReference>
<evidence type="ECO:0000256" key="4">
    <source>
        <dbReference type="ARBA" id="ARBA00022692"/>
    </source>
</evidence>
<dbReference type="Proteomes" id="UP000029669">
    <property type="component" value="Chromosome"/>
</dbReference>
<dbReference type="EMBL" id="CP009170">
    <property type="protein sequence ID" value="AIS51663.1"/>
    <property type="molecule type" value="Genomic_DNA"/>
</dbReference>
<feature type="transmembrane region" description="Helical" evidence="7">
    <location>
        <begin position="33"/>
        <end position="50"/>
    </location>
</feature>
<evidence type="ECO:0000256" key="2">
    <source>
        <dbReference type="ARBA" id="ARBA00006448"/>
    </source>
</evidence>
<dbReference type="PANTHER" id="PTHR34582:SF6">
    <property type="entry name" value="UPF0702 TRANSMEMBRANE PROTEIN YCAP"/>
    <property type="match status" value="1"/>
</dbReference>
<dbReference type="STRING" id="2325.TKV_c04610"/>
<dbReference type="GO" id="GO:0005886">
    <property type="term" value="C:plasma membrane"/>
    <property type="evidence" value="ECO:0007669"/>
    <property type="project" value="UniProtKB-SubCell"/>
</dbReference>
<evidence type="ECO:0000256" key="6">
    <source>
        <dbReference type="ARBA" id="ARBA00023136"/>
    </source>
</evidence>
<comment type="similarity">
    <text evidence="2">Belongs to the UPF0702 family.</text>
</comment>
<comment type="subcellular location">
    <subcellularLocation>
        <location evidence="1">Cell membrane</location>
        <topology evidence="1">Multi-pass membrane protein</topology>
    </subcellularLocation>
</comment>
<dbReference type="KEGG" id="tki:TKV_c04610"/>
<feature type="transmembrane region" description="Helical" evidence="7">
    <location>
        <begin position="56"/>
        <end position="76"/>
    </location>
</feature>
<dbReference type="InterPro" id="IPR023090">
    <property type="entry name" value="UPF0702_alpha/beta_dom_sf"/>
</dbReference>
<proteinExistence type="inferred from homology"/>
<evidence type="ECO:0000259" key="8">
    <source>
        <dbReference type="Pfam" id="PF04239"/>
    </source>
</evidence>
<evidence type="ECO:0000256" key="5">
    <source>
        <dbReference type="ARBA" id="ARBA00022989"/>
    </source>
</evidence>
<evidence type="ECO:0000313" key="9">
    <source>
        <dbReference type="EMBL" id="AIS51663.1"/>
    </source>
</evidence>
<dbReference type="AlphaFoldDB" id="A0A097APD3"/>
<dbReference type="InterPro" id="IPR007353">
    <property type="entry name" value="DUF421"/>
</dbReference>
<dbReference type="PANTHER" id="PTHR34582">
    <property type="entry name" value="UPF0702 TRANSMEMBRANE PROTEIN YCAP"/>
    <property type="match status" value="1"/>
</dbReference>
<keyword evidence="5 7" id="KW-1133">Transmembrane helix</keyword>
<accession>A0A097APD3</accession>
<sequence length="224" mass="25363">MLILFFRTLILYALVVIFMRISGKQQIGQLQPYELVVAIMIADLVAIPMQNKGIPLLSGIIPVLTLLVSQLFLSYLSMKSLRARAIICGTPTILVENGKILTSQLQKERYNINDLLEELRVKGYPNIADVEYAILETNGSLSVIPKSNKRPVTPQDLNLTPQYEGLPLPIIIDGRIMHQNMQKAGIDMEWLNEQLKMWKIQNVKEVLFASLDTNKVLTVYRKEG</sequence>
<evidence type="ECO:0000256" key="3">
    <source>
        <dbReference type="ARBA" id="ARBA00022475"/>
    </source>
</evidence>
<dbReference type="Pfam" id="PF04239">
    <property type="entry name" value="DUF421"/>
    <property type="match status" value="1"/>
</dbReference>
<protein>
    <recommendedName>
        <fullName evidence="8">YetF C-terminal domain-containing protein</fullName>
    </recommendedName>
</protein>
<dbReference type="eggNOG" id="COG2323">
    <property type="taxonomic scope" value="Bacteria"/>
</dbReference>
<reference evidence="10" key="1">
    <citation type="journal article" date="2015" name="Genome Announc.">
        <title>Whole-Genome Sequences of 80 Environmental and Clinical Isolates of Burkholderia pseudomallei.</title>
        <authorList>
            <person name="Johnson S.L."/>
            <person name="Baker A.L."/>
            <person name="Chain P.S."/>
            <person name="Currie B.J."/>
            <person name="Daligault H.E."/>
            <person name="Davenport K.W."/>
            <person name="Davis C.B."/>
            <person name="Inglis T.J."/>
            <person name="Kaestli M."/>
            <person name="Koren S."/>
            <person name="Mayo M."/>
            <person name="Merritt A.J."/>
            <person name="Price E.P."/>
            <person name="Sarovich D.S."/>
            <person name="Warner J."/>
            <person name="Rosovitz M.J."/>
        </authorList>
    </citation>
    <scope>NUCLEOTIDE SEQUENCE [LARGE SCALE GENOMIC DNA]</scope>
    <source>
        <strain evidence="10">DSM 2030</strain>
    </source>
</reference>
<evidence type="ECO:0000256" key="7">
    <source>
        <dbReference type="SAM" id="Phobius"/>
    </source>
</evidence>
<dbReference type="Gene3D" id="3.30.240.20">
    <property type="entry name" value="bsu07140 like domains"/>
    <property type="match status" value="2"/>
</dbReference>
<keyword evidence="4 7" id="KW-0812">Transmembrane</keyword>
<feature type="domain" description="YetF C-terminal" evidence="8">
    <location>
        <begin position="79"/>
        <end position="211"/>
    </location>
</feature>
<evidence type="ECO:0000256" key="1">
    <source>
        <dbReference type="ARBA" id="ARBA00004651"/>
    </source>
</evidence>
<dbReference type="OrthoDB" id="1682423at2"/>
<gene>
    <name evidence="9" type="ORF">TKV_c04610</name>
</gene>
<evidence type="ECO:0000313" key="10">
    <source>
        <dbReference type="Proteomes" id="UP000029669"/>
    </source>
</evidence>
<dbReference type="HOGENOM" id="CLU_077149_0_1_9"/>
<name>A0A097APD3_THEKI</name>
<organism evidence="9 10">
    <name type="scientific">Thermoanaerobacter kivui</name>
    <name type="common">Acetogenium kivui</name>
    <dbReference type="NCBI Taxonomy" id="2325"/>
    <lineage>
        <taxon>Bacteria</taxon>
        <taxon>Bacillati</taxon>
        <taxon>Bacillota</taxon>
        <taxon>Clostridia</taxon>
        <taxon>Thermoanaerobacterales</taxon>
        <taxon>Thermoanaerobacteraceae</taxon>
        <taxon>Thermoanaerobacter</taxon>
    </lineage>
</organism>
<keyword evidence="3" id="KW-1003">Cell membrane</keyword>
<keyword evidence="6 7" id="KW-0472">Membrane</keyword>
<keyword evidence="10" id="KW-1185">Reference proteome</keyword>
<feature type="transmembrane region" description="Helical" evidence="7">
    <location>
        <begin position="6"/>
        <end position="21"/>
    </location>
</feature>